<evidence type="ECO:0000313" key="3">
    <source>
        <dbReference type="EMBL" id="SBT71215.1"/>
    </source>
</evidence>
<dbReference type="VEuPathDB" id="PlasmoDB:PmUG01_09020900"/>
<accession>A0A1C3KCF6</accession>
<evidence type="ECO:0000313" key="5">
    <source>
        <dbReference type="Proteomes" id="UP000078597"/>
    </source>
</evidence>
<gene>
    <name evidence="4" type="primary">PmUG01_09020900</name>
    <name evidence="3" type="synonym">PmlGA01_090012400</name>
    <name evidence="2" type="ORF">PMALA_077280</name>
    <name evidence="3" type="ORF">PMLGA01_090012400</name>
    <name evidence="4" type="ORF">PMUG01_09020900</name>
</gene>
<dbReference type="Proteomes" id="UP000219799">
    <property type="component" value="Chromosome 9"/>
</dbReference>
<sequence>MSRRRGNTIRKVQDLERTLRRKGGKIKTIYEKDNDIEIKNIIDEKVKYIWDYINNIDDIIDDNDFLKEEIRQKIEKKQSLKLTEEFDEIIYYNKNLKNFINIQKIRKALYHFNIKVNIEDIVNMFLYYTNNQYFKKILENQIYSNDCIDRNKCKRKFPSMDIANLYINYEMFKHIFLNIDLNIENNGKIW</sequence>
<accession>A0A1A8X5T8</accession>
<dbReference type="EMBL" id="LT594630">
    <property type="protein sequence ID" value="SCN12636.1"/>
    <property type="molecule type" value="Genomic_DNA"/>
</dbReference>
<proteinExistence type="predicted"/>
<evidence type="ECO:0000313" key="6">
    <source>
        <dbReference type="Proteomes" id="UP000219799"/>
    </source>
</evidence>
<dbReference type="Proteomes" id="UP000078597">
    <property type="component" value="Unassembled WGS sequence"/>
</dbReference>
<evidence type="ECO:0000256" key="1">
    <source>
        <dbReference type="SAM" id="Coils"/>
    </source>
</evidence>
<protein>
    <submittedName>
        <fullName evidence="2">Uncharacterized protein</fullName>
    </submittedName>
</protein>
<dbReference type="KEGG" id="pmal:PMUG01_09020900"/>
<dbReference type="Proteomes" id="UP000219813">
    <property type="component" value="Chromosome 9"/>
</dbReference>
<dbReference type="RefSeq" id="XP_028861533.1">
    <property type="nucleotide sequence ID" value="XM_029004889.1"/>
</dbReference>
<reference evidence="2" key="2">
    <citation type="submission" date="2016-05" db="EMBL/GenBank/DDBJ databases">
        <authorList>
            <person name="Lavstsen T."/>
            <person name="Jespersen J.S."/>
        </authorList>
    </citation>
    <scope>NUCLEOTIDE SEQUENCE [LARGE SCALE GENOMIC DNA]</scope>
</reference>
<dbReference type="EMBL" id="LT594497">
    <property type="protein sequence ID" value="SBT71215.1"/>
    <property type="molecule type" value="Genomic_DNA"/>
</dbReference>
<evidence type="ECO:0000313" key="4">
    <source>
        <dbReference type="EMBL" id="SCN12636.1"/>
    </source>
</evidence>
<keyword evidence="7" id="KW-1185">Reference proteome</keyword>
<reference evidence="5" key="1">
    <citation type="submission" date="2016-05" db="EMBL/GenBank/DDBJ databases">
        <authorList>
            <person name="Naeem Raeece"/>
        </authorList>
    </citation>
    <scope>NUCLEOTIDE SEQUENCE [LARGE SCALE GENOMIC DNA]</scope>
</reference>
<keyword evidence="1" id="KW-0175">Coiled coil</keyword>
<reference evidence="6 7" key="3">
    <citation type="submission" date="2016-06" db="EMBL/GenBank/DDBJ databases">
        <authorList>
            <consortium name="Pathogen Informatics"/>
        </authorList>
    </citation>
    <scope>NUCLEOTIDE SEQUENCE [LARGE SCALE GENOMIC DNA]</scope>
    <source>
        <strain evidence="3">PmlGA01</strain>
    </source>
</reference>
<dbReference type="OrthoDB" id="370356at2759"/>
<dbReference type="AlphaFoldDB" id="A0A1A8X5T8"/>
<dbReference type="EMBL" id="FLQW01006513">
    <property type="protein sequence ID" value="SBT00607.1"/>
    <property type="molecule type" value="Genomic_DNA"/>
</dbReference>
<organism evidence="2 5">
    <name type="scientific">Plasmodium malariae</name>
    <dbReference type="NCBI Taxonomy" id="5858"/>
    <lineage>
        <taxon>Eukaryota</taxon>
        <taxon>Sar</taxon>
        <taxon>Alveolata</taxon>
        <taxon>Apicomplexa</taxon>
        <taxon>Aconoidasida</taxon>
        <taxon>Haemosporida</taxon>
        <taxon>Plasmodiidae</taxon>
        <taxon>Plasmodium</taxon>
        <taxon>Plasmodium (Plasmodium)</taxon>
    </lineage>
</organism>
<feature type="coiled-coil region" evidence="1">
    <location>
        <begin position="56"/>
        <end position="83"/>
    </location>
</feature>
<dbReference type="GeneID" id="39868737"/>
<dbReference type="OMA" id="LYINYDM"/>
<name>A0A1A8X5T8_PLAMA</name>
<evidence type="ECO:0000313" key="7">
    <source>
        <dbReference type="Proteomes" id="UP000219813"/>
    </source>
</evidence>
<evidence type="ECO:0000313" key="2">
    <source>
        <dbReference type="EMBL" id="SBT00607.1"/>
    </source>
</evidence>